<dbReference type="EMBL" id="PYMP01000001">
    <property type="protein sequence ID" value="PSU54448.1"/>
    <property type="molecule type" value="Genomic_DNA"/>
</dbReference>
<name>A0A2T3JYI1_PHOPO</name>
<evidence type="ECO:0000313" key="6">
    <source>
        <dbReference type="Proteomes" id="UP000241618"/>
    </source>
</evidence>
<gene>
    <name evidence="4" type="ORF">C9J18_02910</name>
    <name evidence="3" type="ORF">CTM96_00705</name>
</gene>
<dbReference type="InterPro" id="IPR013559">
    <property type="entry name" value="YheO"/>
</dbReference>
<protein>
    <recommendedName>
        <fullName evidence="7">YheO-like PAS domain protein</fullName>
    </recommendedName>
</protein>
<sequence length="223" mass="24992">MLLRKLTPSDYHILHAIENIVDGIAAMRGEHTEVLLHSLDVRHPSIIKIVNGHITGREVGAPITNLALVKLNEGKDISDAYITKCPDGKTLHSVTTIIRNHLQHPIGMLCVNTNLDAPFQSMIQSLLPNIASNYDHGFTAETFARNNDEMMHSAIESIRVQVMGDHDIPPSKKSREIVTRLNEMNIFDLKDSAQITAQGLSISIHTVYRYLRELRHHGHGELH</sequence>
<organism evidence="4 6">
    <name type="scientific">Photobacterium phosphoreum</name>
    <dbReference type="NCBI Taxonomy" id="659"/>
    <lineage>
        <taxon>Bacteria</taxon>
        <taxon>Pseudomonadati</taxon>
        <taxon>Pseudomonadota</taxon>
        <taxon>Gammaproteobacteria</taxon>
        <taxon>Vibrionales</taxon>
        <taxon>Vibrionaceae</taxon>
        <taxon>Photobacterium</taxon>
    </lineage>
</organism>
<dbReference type="InterPro" id="IPR039445">
    <property type="entry name" value="DauR-like_HTH"/>
</dbReference>
<dbReference type="AlphaFoldDB" id="A0A2T3JYI1"/>
<evidence type="ECO:0008006" key="7">
    <source>
        <dbReference type="Google" id="ProtNLM"/>
    </source>
</evidence>
<reference evidence="5 6" key="1">
    <citation type="submission" date="2018-03" db="EMBL/GenBank/DDBJ databases">
        <title>Whole genome sequencing of Histamine producing bacteria.</title>
        <authorList>
            <person name="Butler K."/>
        </authorList>
    </citation>
    <scope>NUCLEOTIDE SEQUENCE [LARGE SCALE GENOMIC DNA]</scope>
    <source>
        <strain evidence="4 6">FS-6.1</strain>
        <strain evidence="3 5">FS-6.2</strain>
    </source>
</reference>
<dbReference type="Pfam" id="PF13309">
    <property type="entry name" value="HTH_22"/>
    <property type="match status" value="1"/>
</dbReference>
<dbReference type="InterPro" id="IPR039446">
    <property type="entry name" value="DauR-like"/>
</dbReference>
<evidence type="ECO:0000313" key="3">
    <source>
        <dbReference type="EMBL" id="PSU27277.1"/>
    </source>
</evidence>
<evidence type="ECO:0000259" key="2">
    <source>
        <dbReference type="Pfam" id="PF13309"/>
    </source>
</evidence>
<feature type="domain" description="Transcriptional regulator DauR-like HTH" evidence="2">
    <location>
        <begin position="155"/>
        <end position="212"/>
    </location>
</feature>
<dbReference type="Proteomes" id="UP000241618">
    <property type="component" value="Unassembled WGS sequence"/>
</dbReference>
<dbReference type="RefSeq" id="WP_107191695.1">
    <property type="nucleotide sequence ID" value="NZ_PYMN01000040.1"/>
</dbReference>
<dbReference type="Proteomes" id="UP000241405">
    <property type="component" value="Unassembled WGS sequence"/>
</dbReference>
<dbReference type="PANTHER" id="PTHR35568">
    <property type="entry name" value="TRANSCRIPTIONAL REGULATOR DAUR"/>
    <property type="match status" value="1"/>
</dbReference>
<dbReference type="PANTHER" id="PTHR35568:SF1">
    <property type="entry name" value="TRANSCRIPTIONAL REGULATOR DAUR"/>
    <property type="match status" value="1"/>
</dbReference>
<proteinExistence type="predicted"/>
<evidence type="ECO:0000313" key="5">
    <source>
        <dbReference type="Proteomes" id="UP000241405"/>
    </source>
</evidence>
<dbReference type="Pfam" id="PF08348">
    <property type="entry name" value="PAS_6"/>
    <property type="match status" value="1"/>
</dbReference>
<evidence type="ECO:0000313" key="4">
    <source>
        <dbReference type="EMBL" id="PSU54448.1"/>
    </source>
</evidence>
<evidence type="ECO:0000259" key="1">
    <source>
        <dbReference type="Pfam" id="PF08348"/>
    </source>
</evidence>
<feature type="domain" description="YheO-like" evidence="1">
    <location>
        <begin position="14"/>
        <end position="120"/>
    </location>
</feature>
<comment type="caution">
    <text evidence="4">The sequence shown here is derived from an EMBL/GenBank/DDBJ whole genome shotgun (WGS) entry which is preliminary data.</text>
</comment>
<accession>A0A2T3JYI1</accession>
<dbReference type="EMBL" id="PYMO01000001">
    <property type="protein sequence ID" value="PSU27277.1"/>
    <property type="molecule type" value="Genomic_DNA"/>
</dbReference>
<keyword evidence="5" id="KW-1185">Reference proteome</keyword>